<evidence type="ECO:0000313" key="4">
    <source>
        <dbReference type="Proteomes" id="UP000834503"/>
    </source>
</evidence>
<feature type="transmembrane region" description="Helical" evidence="1">
    <location>
        <begin position="6"/>
        <end position="24"/>
    </location>
</feature>
<name>A0A9N8CVV8_9ENTR</name>
<dbReference type="EMBL" id="CAIIUA010000001">
    <property type="protein sequence ID" value="CAC9206112.1"/>
    <property type="molecule type" value="Genomic_DNA"/>
</dbReference>
<evidence type="ECO:0000256" key="1">
    <source>
        <dbReference type="SAM" id="Phobius"/>
    </source>
</evidence>
<dbReference type="Proteomes" id="UP000837205">
    <property type="component" value="Unassembled WGS sequence"/>
</dbReference>
<proteinExistence type="predicted"/>
<keyword evidence="1" id="KW-0472">Membrane</keyword>
<evidence type="ECO:0000313" key="5">
    <source>
        <dbReference type="Proteomes" id="UP000837205"/>
    </source>
</evidence>
<protein>
    <submittedName>
        <fullName evidence="2">Uncharacterized protein</fullName>
    </submittedName>
</protein>
<evidence type="ECO:0000313" key="3">
    <source>
        <dbReference type="EMBL" id="CAC9206112.1"/>
    </source>
</evidence>
<reference evidence="2" key="1">
    <citation type="submission" date="2020-05" db="EMBL/GenBank/DDBJ databases">
        <authorList>
            <person name="Delgado-Blas J."/>
        </authorList>
    </citation>
    <scope>NUCLEOTIDE SEQUENCE</scope>
    <source>
        <strain evidence="2">BB1459</strain>
        <strain evidence="3">BB1480</strain>
    </source>
</reference>
<evidence type="ECO:0000313" key="2">
    <source>
        <dbReference type="EMBL" id="CAB5575820.1"/>
    </source>
</evidence>
<dbReference type="AlphaFoldDB" id="A0A9N8CVV8"/>
<keyword evidence="1" id="KW-0812">Transmembrane</keyword>
<keyword evidence="1" id="KW-1133">Transmembrane helix</keyword>
<accession>A0A9N8CVV8</accession>
<organism evidence="2 4">
    <name type="scientific">Citrobacter werkmanii</name>
    <dbReference type="NCBI Taxonomy" id="67827"/>
    <lineage>
        <taxon>Bacteria</taxon>
        <taxon>Pseudomonadati</taxon>
        <taxon>Pseudomonadota</taxon>
        <taxon>Gammaproteobacteria</taxon>
        <taxon>Enterobacterales</taxon>
        <taxon>Enterobacteriaceae</taxon>
        <taxon>Citrobacter</taxon>
        <taxon>Citrobacter freundii complex</taxon>
    </lineage>
</organism>
<comment type="caution">
    <text evidence="2">The sequence shown here is derived from an EMBL/GenBank/DDBJ whole genome shotgun (WGS) entry which is preliminary data.</text>
</comment>
<dbReference type="Proteomes" id="UP000834503">
    <property type="component" value="Unassembled WGS sequence"/>
</dbReference>
<dbReference type="EMBL" id="CAHPQX010000017">
    <property type="protein sequence ID" value="CAB5575820.1"/>
    <property type="molecule type" value="Genomic_DNA"/>
</dbReference>
<sequence>MRRGYVTGVLIVSLVLGIFMCIKINHDFNNDFIYFYASDDGP</sequence>
<keyword evidence="5" id="KW-1185">Reference proteome</keyword>
<gene>
    <name evidence="2" type="ORF">GHA_03740</name>
    <name evidence="3" type="ORF">TML_02674</name>
</gene>